<feature type="transmembrane region" description="Helical" evidence="1">
    <location>
        <begin position="24"/>
        <end position="43"/>
    </location>
</feature>
<keyword evidence="1" id="KW-1133">Transmembrane helix</keyword>
<reference evidence="2 3" key="1">
    <citation type="submission" date="2019-01" db="EMBL/GenBank/DDBJ databases">
        <title>A draft genome assembly of the solar-powered sea slug Elysia chlorotica.</title>
        <authorList>
            <person name="Cai H."/>
            <person name="Li Q."/>
            <person name="Fang X."/>
            <person name="Li J."/>
            <person name="Curtis N.E."/>
            <person name="Altenburger A."/>
            <person name="Shibata T."/>
            <person name="Feng M."/>
            <person name="Maeda T."/>
            <person name="Schwartz J.A."/>
            <person name="Shigenobu S."/>
            <person name="Lundholm N."/>
            <person name="Nishiyama T."/>
            <person name="Yang H."/>
            <person name="Hasebe M."/>
            <person name="Li S."/>
            <person name="Pierce S.K."/>
            <person name="Wang J."/>
        </authorList>
    </citation>
    <scope>NUCLEOTIDE SEQUENCE [LARGE SCALE GENOMIC DNA]</scope>
    <source>
        <strain evidence="2">EC2010</strain>
        <tissue evidence="2">Whole organism of an adult</tissue>
    </source>
</reference>
<dbReference type="EMBL" id="RQTK01000064">
    <property type="protein sequence ID" value="RUS89150.1"/>
    <property type="molecule type" value="Genomic_DNA"/>
</dbReference>
<dbReference type="AlphaFoldDB" id="A0A3S1HZB4"/>
<dbReference type="Proteomes" id="UP000271974">
    <property type="component" value="Unassembled WGS sequence"/>
</dbReference>
<evidence type="ECO:0000313" key="3">
    <source>
        <dbReference type="Proteomes" id="UP000271974"/>
    </source>
</evidence>
<gene>
    <name evidence="2" type="ORF">EGW08_003093</name>
</gene>
<comment type="caution">
    <text evidence="2">The sequence shown here is derived from an EMBL/GenBank/DDBJ whole genome shotgun (WGS) entry which is preliminary data.</text>
</comment>
<feature type="transmembrane region" description="Helical" evidence="1">
    <location>
        <begin position="63"/>
        <end position="84"/>
    </location>
</feature>
<name>A0A3S1HZB4_ELYCH</name>
<evidence type="ECO:0000256" key="1">
    <source>
        <dbReference type="SAM" id="Phobius"/>
    </source>
</evidence>
<keyword evidence="1" id="KW-0812">Transmembrane</keyword>
<accession>A0A3S1HZB4</accession>
<proteinExistence type="predicted"/>
<keyword evidence="3" id="KW-1185">Reference proteome</keyword>
<organism evidence="2 3">
    <name type="scientific">Elysia chlorotica</name>
    <name type="common">Eastern emerald elysia</name>
    <name type="synonym">Sea slug</name>
    <dbReference type="NCBI Taxonomy" id="188477"/>
    <lineage>
        <taxon>Eukaryota</taxon>
        <taxon>Metazoa</taxon>
        <taxon>Spiralia</taxon>
        <taxon>Lophotrochozoa</taxon>
        <taxon>Mollusca</taxon>
        <taxon>Gastropoda</taxon>
        <taxon>Heterobranchia</taxon>
        <taxon>Euthyneura</taxon>
        <taxon>Panpulmonata</taxon>
        <taxon>Sacoglossa</taxon>
        <taxon>Placobranchoidea</taxon>
        <taxon>Plakobranchidae</taxon>
        <taxon>Elysia</taxon>
    </lineage>
</organism>
<protein>
    <submittedName>
        <fullName evidence="2">Uncharacterized protein</fullName>
    </submittedName>
</protein>
<sequence>MVATPWSVTISFIMLQMLRDGKSMLLLILCLCLCDPMLTLVILTSSHIGLNIADLCFCNKVNFHILFMSLKLMFYLFGVIKMALCINETEVIIIFDFLDFLYYLFVLLNIDVGNYTYILSTSSV</sequence>
<evidence type="ECO:0000313" key="2">
    <source>
        <dbReference type="EMBL" id="RUS89150.1"/>
    </source>
</evidence>
<keyword evidence="1" id="KW-0472">Membrane</keyword>